<evidence type="ECO:0000313" key="2">
    <source>
        <dbReference type="Ensembl" id="ENSPEMP00000035214.1"/>
    </source>
</evidence>
<sequence>KEHLLLYCEGTGHSPRAGPDLRLLGHQRVLQSLLRLEDRYVLQASCFQCMQKEIKPHMRKMPASWMLEVCEEQR</sequence>
<dbReference type="Ensembl" id="ENSPEMT00000040843.1">
    <property type="protein sequence ID" value="ENSPEMP00000035214.1"/>
    <property type="gene ID" value="ENSPEMG00000024397.1"/>
</dbReference>
<keyword evidence="3" id="KW-1185">Reference proteome</keyword>
<dbReference type="InterPro" id="IPR036915">
    <property type="entry name" value="Cyclin-like_sf"/>
</dbReference>
<dbReference type="GeneTree" id="ENSGT00940000160743"/>
<dbReference type="InterPro" id="IPR006671">
    <property type="entry name" value="Cyclin_N"/>
</dbReference>
<evidence type="ECO:0000259" key="1">
    <source>
        <dbReference type="Pfam" id="PF00134"/>
    </source>
</evidence>
<reference evidence="2" key="2">
    <citation type="submission" date="2025-08" db="UniProtKB">
        <authorList>
            <consortium name="Ensembl"/>
        </authorList>
    </citation>
    <scope>IDENTIFICATION</scope>
</reference>
<dbReference type="Proteomes" id="UP000694547">
    <property type="component" value="Chromosome 11"/>
</dbReference>
<dbReference type="Gene3D" id="1.10.472.10">
    <property type="entry name" value="Cyclin-like"/>
    <property type="match status" value="2"/>
</dbReference>
<reference evidence="2 3" key="1">
    <citation type="submission" date="2018-10" db="EMBL/GenBank/DDBJ databases">
        <title>Improved assembly of the deer mouse Peromyscus maniculatus genome.</title>
        <authorList>
            <person name="Lassance J.-M."/>
            <person name="Hoekstra H.E."/>
        </authorList>
    </citation>
    <scope>NUCLEOTIDE SEQUENCE [LARGE SCALE GENOMIC DNA]</scope>
</reference>
<evidence type="ECO:0000313" key="3">
    <source>
        <dbReference type="Proteomes" id="UP000694547"/>
    </source>
</evidence>
<accession>A0A8C8UMF5</accession>
<proteinExistence type="predicted"/>
<organism evidence="2 3">
    <name type="scientific">Peromyscus maniculatus bairdii</name>
    <name type="common">Prairie deer mouse</name>
    <dbReference type="NCBI Taxonomy" id="230844"/>
    <lineage>
        <taxon>Eukaryota</taxon>
        <taxon>Metazoa</taxon>
        <taxon>Chordata</taxon>
        <taxon>Craniata</taxon>
        <taxon>Vertebrata</taxon>
        <taxon>Euteleostomi</taxon>
        <taxon>Mammalia</taxon>
        <taxon>Eutheria</taxon>
        <taxon>Euarchontoglires</taxon>
        <taxon>Glires</taxon>
        <taxon>Rodentia</taxon>
        <taxon>Myomorpha</taxon>
        <taxon>Muroidea</taxon>
        <taxon>Cricetidae</taxon>
        <taxon>Neotominae</taxon>
        <taxon>Peromyscus</taxon>
    </lineage>
</organism>
<name>A0A8C8UMF5_PERMB</name>
<dbReference type="Pfam" id="PF00134">
    <property type="entry name" value="Cyclin_N"/>
    <property type="match status" value="1"/>
</dbReference>
<dbReference type="SUPFAM" id="SSF47954">
    <property type="entry name" value="Cyclin-like"/>
    <property type="match status" value="1"/>
</dbReference>
<protein>
    <recommendedName>
        <fullName evidence="1">Cyclin N-terminal domain-containing protein</fullName>
    </recommendedName>
</protein>
<feature type="domain" description="Cyclin N-terminal" evidence="1">
    <location>
        <begin position="29"/>
        <end position="73"/>
    </location>
</feature>
<dbReference type="AlphaFoldDB" id="A0A8C8UMF5"/>
<reference evidence="2" key="3">
    <citation type="submission" date="2025-09" db="UniProtKB">
        <authorList>
            <consortium name="Ensembl"/>
        </authorList>
    </citation>
    <scope>IDENTIFICATION</scope>
</reference>